<evidence type="ECO:0000313" key="4">
    <source>
        <dbReference type="EMBL" id="NFV80740.1"/>
    </source>
</evidence>
<dbReference type="AlphaFoldDB" id="A0A7C9QU68"/>
<dbReference type="InterPro" id="IPR017592">
    <property type="entry name" value="Pilus_assmbl_Flp-typ_CpaB"/>
</dbReference>
<comment type="caution">
    <text evidence="4">The sequence shown here is derived from an EMBL/GenBank/DDBJ whole genome shotgun (WGS) entry which is preliminary data.</text>
</comment>
<dbReference type="NCBIfam" id="TIGR03177">
    <property type="entry name" value="pilus_cpaB"/>
    <property type="match status" value="1"/>
</dbReference>
<dbReference type="EMBL" id="JAAIYP010000038">
    <property type="protein sequence ID" value="NFV80740.1"/>
    <property type="molecule type" value="Genomic_DNA"/>
</dbReference>
<dbReference type="Proteomes" id="UP000480684">
    <property type="component" value="Unassembled WGS sequence"/>
</dbReference>
<proteinExistence type="predicted"/>
<dbReference type="InterPro" id="IPR013974">
    <property type="entry name" value="SAF"/>
</dbReference>
<evidence type="ECO:0000259" key="2">
    <source>
        <dbReference type="Pfam" id="PF08666"/>
    </source>
</evidence>
<feature type="region of interest" description="Disordered" evidence="1">
    <location>
        <begin position="262"/>
        <end position="291"/>
    </location>
</feature>
<reference evidence="4 5" key="1">
    <citation type="submission" date="2020-02" db="EMBL/GenBank/DDBJ databases">
        <authorList>
            <person name="Dziuba M."/>
            <person name="Kuznetsov B."/>
            <person name="Mardanov A."/>
            <person name="Ravin N."/>
            <person name="Grouzdev D."/>
        </authorList>
    </citation>
    <scope>NUCLEOTIDE SEQUENCE [LARGE SCALE GENOMIC DNA]</scope>
    <source>
        <strain evidence="4 5">SpK</strain>
    </source>
</reference>
<gene>
    <name evidence="4" type="primary">cpaB</name>
    <name evidence="4" type="ORF">G4223_11535</name>
</gene>
<organism evidence="4 5">
    <name type="scientific">Magnetospirillum aberrantis SpK</name>
    <dbReference type="NCBI Taxonomy" id="908842"/>
    <lineage>
        <taxon>Bacteria</taxon>
        <taxon>Pseudomonadati</taxon>
        <taxon>Pseudomonadota</taxon>
        <taxon>Alphaproteobacteria</taxon>
        <taxon>Rhodospirillales</taxon>
        <taxon>Rhodospirillaceae</taxon>
        <taxon>Magnetospirillum</taxon>
    </lineage>
</organism>
<protein>
    <submittedName>
        <fullName evidence="4">Flp pilus assembly protein CpaB</fullName>
    </submittedName>
</protein>
<evidence type="ECO:0000256" key="1">
    <source>
        <dbReference type="SAM" id="MobiDB-lite"/>
    </source>
</evidence>
<evidence type="ECO:0000259" key="3">
    <source>
        <dbReference type="Pfam" id="PF16976"/>
    </source>
</evidence>
<feature type="domain" description="Flp pilus assembly protein RcpC/CpaB" evidence="3">
    <location>
        <begin position="112"/>
        <end position="231"/>
    </location>
</feature>
<dbReference type="RefSeq" id="WP_163679547.1">
    <property type="nucleotide sequence ID" value="NZ_JAAIYP010000038.1"/>
</dbReference>
<sequence length="291" mass="30122">MNVRVVLRIVSVLGLALVAALLLRGLFVASTAKPVAPAMTAIGTAVAKMPVGTLIKADDLLWREIPESDVKKGQIKRDTPAAGRLSGAVVRRAIDEGAAISETDVVYPDSPGFLAAALQPGMRAVSVAIDDVTGNAGLTLPGDRVDLILTHRLDGGGDSRNGPPRVASETVLSDVRVIAVGRTIRAPEIEASGGTAASAGNARTVTLEVGPRDAESVAVVSRLGHLSLALRSLAQTRDSDVDGEETSEPVWGKDISQVVRMASEPPPERPSRGGVAAPMRVQVFRGSGDGK</sequence>
<name>A0A7C9QU68_9PROT</name>
<accession>A0A7C9QU68</accession>
<keyword evidence="5" id="KW-1185">Reference proteome</keyword>
<dbReference type="Pfam" id="PF08666">
    <property type="entry name" value="SAF"/>
    <property type="match status" value="1"/>
</dbReference>
<dbReference type="InterPro" id="IPR031571">
    <property type="entry name" value="RcpC_dom"/>
</dbReference>
<dbReference type="CDD" id="cd11614">
    <property type="entry name" value="SAF_CpaB_FlgA_like"/>
    <property type="match status" value="1"/>
</dbReference>
<feature type="domain" description="SAF" evidence="2">
    <location>
        <begin position="44"/>
        <end position="106"/>
    </location>
</feature>
<dbReference type="Pfam" id="PF16976">
    <property type="entry name" value="RcpC"/>
    <property type="match status" value="1"/>
</dbReference>
<evidence type="ECO:0000313" key="5">
    <source>
        <dbReference type="Proteomes" id="UP000480684"/>
    </source>
</evidence>